<protein>
    <recommendedName>
        <fullName evidence="3">Phage protein</fullName>
    </recommendedName>
</protein>
<dbReference type="EMBL" id="BAAACI010000001">
    <property type="protein sequence ID" value="GAA0767100.1"/>
    <property type="molecule type" value="Genomic_DNA"/>
</dbReference>
<keyword evidence="2" id="KW-1185">Reference proteome</keyword>
<gene>
    <name evidence="1" type="ORF">GCM10008908_05720</name>
</gene>
<comment type="caution">
    <text evidence="1">The sequence shown here is derived from an EMBL/GenBank/DDBJ whole genome shotgun (WGS) entry which is preliminary data.</text>
</comment>
<evidence type="ECO:0008006" key="3">
    <source>
        <dbReference type="Google" id="ProtNLM"/>
    </source>
</evidence>
<evidence type="ECO:0000313" key="1">
    <source>
        <dbReference type="EMBL" id="GAA0767100.1"/>
    </source>
</evidence>
<name>A0ABN1KHL5_CLOSU</name>
<evidence type="ECO:0000313" key="2">
    <source>
        <dbReference type="Proteomes" id="UP001501047"/>
    </source>
</evidence>
<organism evidence="1 2">
    <name type="scientific">Clostridium subterminale</name>
    <dbReference type="NCBI Taxonomy" id="1550"/>
    <lineage>
        <taxon>Bacteria</taxon>
        <taxon>Bacillati</taxon>
        <taxon>Bacillota</taxon>
        <taxon>Clostridia</taxon>
        <taxon>Eubacteriales</taxon>
        <taxon>Clostridiaceae</taxon>
        <taxon>Clostridium</taxon>
    </lineage>
</organism>
<dbReference type="RefSeq" id="WP_343823440.1">
    <property type="nucleotide sequence ID" value="NZ_BAAACI010000001.1"/>
</dbReference>
<proteinExistence type="predicted"/>
<reference evidence="1 2" key="1">
    <citation type="journal article" date="2019" name="Int. J. Syst. Evol. Microbiol.">
        <title>The Global Catalogue of Microorganisms (GCM) 10K type strain sequencing project: providing services to taxonomists for standard genome sequencing and annotation.</title>
        <authorList>
            <consortium name="The Broad Institute Genomics Platform"/>
            <consortium name="The Broad Institute Genome Sequencing Center for Infectious Disease"/>
            <person name="Wu L."/>
            <person name="Ma J."/>
        </authorList>
    </citation>
    <scope>NUCLEOTIDE SEQUENCE [LARGE SCALE GENOMIC DNA]</scope>
    <source>
        <strain evidence="1 2">JCM 1417</strain>
    </source>
</reference>
<dbReference type="Proteomes" id="UP001501047">
    <property type="component" value="Unassembled WGS sequence"/>
</dbReference>
<sequence length="99" mass="11751">MWYNKRDKNIINEIDKSLSIKEQAMQAHFLRNKYRAQARKLMADRMLAEELNVNNSNRPFEYYENKYLNQGYNDNELYEKIIAASTRTNKMVNVALGIA</sequence>
<accession>A0ABN1KHL5</accession>